<organism evidence="1 2">
    <name type="scientific">Alkalicoccobacillus gibsonii</name>
    <dbReference type="NCBI Taxonomy" id="79881"/>
    <lineage>
        <taxon>Bacteria</taxon>
        <taxon>Bacillati</taxon>
        <taxon>Bacillota</taxon>
        <taxon>Bacilli</taxon>
        <taxon>Bacillales</taxon>
        <taxon>Bacillaceae</taxon>
        <taxon>Alkalicoccobacillus</taxon>
    </lineage>
</organism>
<name>A0ABU9VNR9_9BACI</name>
<keyword evidence="2" id="KW-1185">Reference proteome</keyword>
<reference evidence="1 2" key="1">
    <citation type="submission" date="2024-03" db="EMBL/GenBank/DDBJ databases">
        <title>Bacilli Hybrid Assemblies.</title>
        <authorList>
            <person name="Kovac J."/>
        </authorList>
    </citation>
    <scope>NUCLEOTIDE SEQUENCE [LARGE SCALE GENOMIC DNA]</scope>
    <source>
        <strain evidence="1 2">FSL R7-0666</strain>
    </source>
</reference>
<evidence type="ECO:0000313" key="1">
    <source>
        <dbReference type="EMBL" id="MEN0645560.1"/>
    </source>
</evidence>
<proteinExistence type="predicted"/>
<dbReference type="RefSeq" id="WP_343132227.1">
    <property type="nucleotide sequence ID" value="NZ_JBCITK010000002.1"/>
</dbReference>
<dbReference type="Proteomes" id="UP001418796">
    <property type="component" value="Unassembled WGS sequence"/>
</dbReference>
<protein>
    <submittedName>
        <fullName evidence="1">Uncharacterized protein</fullName>
    </submittedName>
</protein>
<gene>
    <name evidence="1" type="ORF">MKY91_20555</name>
</gene>
<dbReference type="EMBL" id="JBCITK010000002">
    <property type="protein sequence ID" value="MEN0645560.1"/>
    <property type="molecule type" value="Genomic_DNA"/>
</dbReference>
<evidence type="ECO:0000313" key="2">
    <source>
        <dbReference type="Proteomes" id="UP001418796"/>
    </source>
</evidence>
<comment type="caution">
    <text evidence="1">The sequence shown here is derived from an EMBL/GenBank/DDBJ whole genome shotgun (WGS) entry which is preliminary data.</text>
</comment>
<sequence>MVKVVIGDVGYGKSYYVNNLLKQTDSHSFVVGRDNYEESGKIKNFDWEEIKSLLEHIRAALTLNEDFTVVFEMAGSTLNESDPLNVKEDEKSELFELLIHGEVIVVAQTVEDVPEGLDNIEEYIFFKQNITNERKSLVALFGRTVNDIEGSRDFLSNIGSLDIGEYVSYKKEWVAKAN</sequence>
<accession>A0ABU9VNR9</accession>